<keyword evidence="4 5" id="KW-0378">Hydrolase</keyword>
<accession>A0A174CFU6</accession>
<evidence type="ECO:0000256" key="3">
    <source>
        <dbReference type="ARBA" id="ARBA00022722"/>
    </source>
</evidence>
<dbReference type="PANTHER" id="PTHR33317:SF4">
    <property type="entry name" value="POLYNUCLEOTIDYL TRANSFERASE, RIBONUCLEASE H-LIKE SUPERFAMILY PROTEIN"/>
    <property type="match status" value="1"/>
</dbReference>
<dbReference type="CDD" id="cd16964">
    <property type="entry name" value="YqgF"/>
    <property type="match status" value="1"/>
</dbReference>
<protein>
    <recommendedName>
        <fullName evidence="5">Putative pre-16S rRNA nuclease</fullName>
        <ecNumber evidence="5">3.1.-.-</ecNumber>
    </recommendedName>
</protein>
<dbReference type="Pfam" id="PF03652">
    <property type="entry name" value="RuvX"/>
    <property type="match status" value="1"/>
</dbReference>
<dbReference type="GO" id="GO:0000967">
    <property type="term" value="P:rRNA 5'-end processing"/>
    <property type="evidence" value="ECO:0007669"/>
    <property type="project" value="UniProtKB-UniRule"/>
</dbReference>
<gene>
    <name evidence="7" type="primary">yqgF</name>
    <name evidence="7" type="ORF">ERS852381_01095</name>
</gene>
<evidence type="ECO:0000313" key="7">
    <source>
        <dbReference type="EMBL" id="CUO12441.1"/>
    </source>
</evidence>
<keyword evidence="1 5" id="KW-0963">Cytoplasm</keyword>
<dbReference type="GO" id="GO:0005829">
    <property type="term" value="C:cytosol"/>
    <property type="evidence" value="ECO:0007669"/>
    <property type="project" value="TreeGrafter"/>
</dbReference>
<sequence>MVALALDIGETRIGIAVSSRDGKMAMPVKVLPAAEVTGMAKTFRYLVEDYEPDILVSGRPLTMAGEPGPQAVRVAAVAQKIADELDLPLEFEDERLSSQEAKRILREQGLNEKQMRGKIDMIAASLFLQTWLDRKNEEVSHA</sequence>
<dbReference type="SMART" id="SM00732">
    <property type="entry name" value="YqgFc"/>
    <property type="match status" value="1"/>
</dbReference>
<comment type="subcellular location">
    <subcellularLocation>
        <location evidence="5">Cytoplasm</location>
    </subcellularLocation>
</comment>
<dbReference type="EC" id="3.1.-.-" evidence="5"/>
<evidence type="ECO:0000259" key="6">
    <source>
        <dbReference type="SMART" id="SM00732"/>
    </source>
</evidence>
<dbReference type="PANTHER" id="PTHR33317">
    <property type="entry name" value="POLYNUCLEOTIDYL TRANSFERASE, RIBONUCLEASE H-LIKE SUPERFAMILY PROTEIN"/>
    <property type="match status" value="1"/>
</dbReference>
<comment type="similarity">
    <text evidence="5">Belongs to the YqgF HJR family.</text>
</comment>
<dbReference type="Proteomes" id="UP000095468">
    <property type="component" value="Unassembled WGS sequence"/>
</dbReference>
<dbReference type="AlphaFoldDB" id="A0A174CFU6"/>
<keyword evidence="3 5" id="KW-0540">Nuclease</keyword>
<feature type="domain" description="YqgF/RNase H-like" evidence="6">
    <location>
        <begin position="1"/>
        <end position="101"/>
    </location>
</feature>
<dbReference type="GO" id="GO:0004518">
    <property type="term" value="F:nuclease activity"/>
    <property type="evidence" value="ECO:0007669"/>
    <property type="project" value="UniProtKB-KW"/>
</dbReference>
<dbReference type="SUPFAM" id="SSF53098">
    <property type="entry name" value="Ribonuclease H-like"/>
    <property type="match status" value="1"/>
</dbReference>
<evidence type="ECO:0000256" key="1">
    <source>
        <dbReference type="ARBA" id="ARBA00022490"/>
    </source>
</evidence>
<dbReference type="GO" id="GO:0016788">
    <property type="term" value="F:hydrolase activity, acting on ester bonds"/>
    <property type="evidence" value="ECO:0007669"/>
    <property type="project" value="UniProtKB-UniRule"/>
</dbReference>
<dbReference type="InterPro" id="IPR012337">
    <property type="entry name" value="RNaseH-like_sf"/>
</dbReference>
<reference evidence="7 8" key="1">
    <citation type="submission" date="2015-09" db="EMBL/GenBank/DDBJ databases">
        <authorList>
            <consortium name="Pathogen Informatics"/>
        </authorList>
    </citation>
    <scope>NUCLEOTIDE SEQUENCE [LARGE SCALE GENOMIC DNA]</scope>
    <source>
        <strain evidence="7 8">2789STDY5608823</strain>
    </source>
</reference>
<dbReference type="Gene3D" id="3.30.420.140">
    <property type="entry name" value="YqgF/RNase H-like domain"/>
    <property type="match status" value="1"/>
</dbReference>
<organism evidence="7 8">
    <name type="scientific">Collinsella aerofaciens</name>
    <dbReference type="NCBI Taxonomy" id="74426"/>
    <lineage>
        <taxon>Bacteria</taxon>
        <taxon>Bacillati</taxon>
        <taxon>Actinomycetota</taxon>
        <taxon>Coriobacteriia</taxon>
        <taxon>Coriobacteriales</taxon>
        <taxon>Coriobacteriaceae</taxon>
        <taxon>Collinsella</taxon>
    </lineage>
</organism>
<proteinExistence type="inferred from homology"/>
<dbReference type="NCBIfam" id="TIGR00250">
    <property type="entry name" value="RNAse_H_YqgF"/>
    <property type="match status" value="1"/>
</dbReference>
<evidence type="ECO:0000313" key="8">
    <source>
        <dbReference type="Proteomes" id="UP000095468"/>
    </source>
</evidence>
<evidence type="ECO:0000256" key="2">
    <source>
        <dbReference type="ARBA" id="ARBA00022517"/>
    </source>
</evidence>
<dbReference type="HAMAP" id="MF_00651">
    <property type="entry name" value="Nuclease_YqgF"/>
    <property type="match status" value="1"/>
</dbReference>
<evidence type="ECO:0000256" key="5">
    <source>
        <dbReference type="HAMAP-Rule" id="MF_00651"/>
    </source>
</evidence>
<dbReference type="RefSeq" id="WP_055286437.1">
    <property type="nucleotide sequence ID" value="NZ_CYYP01000008.1"/>
</dbReference>
<evidence type="ECO:0000256" key="4">
    <source>
        <dbReference type="ARBA" id="ARBA00022801"/>
    </source>
</evidence>
<dbReference type="InterPro" id="IPR037027">
    <property type="entry name" value="YqgF/RNaseH-like_dom_sf"/>
</dbReference>
<dbReference type="InterPro" id="IPR006641">
    <property type="entry name" value="YqgF/RNaseH-like_dom"/>
</dbReference>
<dbReference type="EMBL" id="CYYP01000008">
    <property type="protein sequence ID" value="CUO12441.1"/>
    <property type="molecule type" value="Genomic_DNA"/>
</dbReference>
<dbReference type="InterPro" id="IPR005227">
    <property type="entry name" value="YqgF"/>
</dbReference>
<name>A0A174CFU6_9ACTN</name>
<keyword evidence="2 5" id="KW-0690">Ribosome biogenesis</keyword>
<comment type="function">
    <text evidence="5">Could be a nuclease involved in processing of the 5'-end of pre-16S rRNA.</text>
</comment>